<gene>
    <name evidence="1" type="ORF">ADL12_27555</name>
</gene>
<organism evidence="1 2">
    <name type="scientific">Streptomyces regalis</name>
    <dbReference type="NCBI Taxonomy" id="68262"/>
    <lineage>
        <taxon>Bacteria</taxon>
        <taxon>Bacillati</taxon>
        <taxon>Actinomycetota</taxon>
        <taxon>Actinomycetes</taxon>
        <taxon>Kitasatosporales</taxon>
        <taxon>Streptomycetaceae</taxon>
        <taxon>Streptomyces</taxon>
    </lineage>
</organism>
<dbReference type="EMBL" id="LLZG01000312">
    <property type="protein sequence ID" value="KUL30099.1"/>
    <property type="molecule type" value="Genomic_DNA"/>
</dbReference>
<sequence length="231" mass="26371">MAPRDTFDVRYNPYVPEVFPWLMRFIDDRPESVSVKSGKFTDGGEIGDSDVWISATFDENLPEYVKLVIYMDETELLEPEKSQETQDRLLRSVRWVCDRYNVVYGHLSYHHACEMTERERFLRGEAGDPTLNTPRWRSELRGYSWLMVISADVAVRLGGADSLRDSQAFHSVIALPNGSLLLQATPTFREYRGPAVENVYRAVRDVLVTGEFRALSPMPGVPPAHMVVLPD</sequence>
<evidence type="ECO:0000313" key="1">
    <source>
        <dbReference type="EMBL" id="KUL30099.1"/>
    </source>
</evidence>
<dbReference type="AlphaFoldDB" id="A0A117MQF1"/>
<evidence type="ECO:0008006" key="3">
    <source>
        <dbReference type="Google" id="ProtNLM"/>
    </source>
</evidence>
<name>A0A117MQF1_9ACTN</name>
<comment type="caution">
    <text evidence="1">The sequence shown here is derived from an EMBL/GenBank/DDBJ whole genome shotgun (WGS) entry which is preliminary data.</text>
</comment>
<protein>
    <recommendedName>
        <fullName evidence="3">Immunity protein 52 domain-containing protein</fullName>
    </recommendedName>
</protein>
<keyword evidence="2" id="KW-1185">Reference proteome</keyword>
<reference evidence="2" key="1">
    <citation type="submission" date="2015-10" db="EMBL/GenBank/DDBJ databases">
        <authorList>
            <person name="Ju K.-S."/>
            <person name="Doroghazi J.R."/>
            <person name="Metcalf W.W."/>
        </authorList>
    </citation>
    <scope>NUCLEOTIDE SEQUENCE [LARGE SCALE GENOMIC DNA]</scope>
    <source>
        <strain evidence="2">NRRL 3151</strain>
    </source>
</reference>
<evidence type="ECO:0000313" key="2">
    <source>
        <dbReference type="Proteomes" id="UP000053923"/>
    </source>
</evidence>
<proteinExistence type="predicted"/>
<accession>A0A117MQF1</accession>
<dbReference type="Proteomes" id="UP000053923">
    <property type="component" value="Unassembled WGS sequence"/>
</dbReference>